<evidence type="ECO:0000256" key="1">
    <source>
        <dbReference type="SAM" id="Coils"/>
    </source>
</evidence>
<protein>
    <recommendedName>
        <fullName evidence="2">GAF domain-containing protein</fullName>
    </recommendedName>
</protein>
<dbReference type="Pfam" id="PF14332">
    <property type="entry name" value="DUF4388"/>
    <property type="match status" value="1"/>
</dbReference>
<dbReference type="SUPFAM" id="SSF55781">
    <property type="entry name" value="GAF domain-like"/>
    <property type="match status" value="1"/>
</dbReference>
<evidence type="ECO:0000313" key="4">
    <source>
        <dbReference type="Proteomes" id="UP000231019"/>
    </source>
</evidence>
<organism evidence="3 4">
    <name type="scientific">bacterium (Candidatus Blackallbacteria) CG17_big_fil_post_rev_8_21_14_2_50_48_46</name>
    <dbReference type="NCBI Taxonomy" id="2014261"/>
    <lineage>
        <taxon>Bacteria</taxon>
        <taxon>Candidatus Blackallbacteria</taxon>
    </lineage>
</organism>
<evidence type="ECO:0000259" key="2">
    <source>
        <dbReference type="SMART" id="SM00065"/>
    </source>
</evidence>
<sequence length="415" mass="46067">MLPALEIDYKNLNHEEALKFVERFQVLLEINSSINSTIELDVLLRTIIDVAKLVMHAEASSLALVDQSTHELVFHFAQGEAGKVVESMRIPVGKGIAGHVAETGKPTIVPDVSKDERFFKGVDEQSKFQTRSIICVPMTRSGNKVLGILQVLNKKEGTFDETDLILFASLANIAAIAIENSQLYHLLQQTLDKLKEDNTRLNMILEKLESSEAEVRQMKSLMEKDDTGAVRGSLSVIIPPNILQMLANDAKTGSVTINSKPQSGKIYLQNGEIHHADTEGTPPFLTGSMAIYEMMGWTEGTFSFNDHETPPARTIQQSCMHLIIEGLRRSDETKVMHEMFPDDLVVIKLEENPPADCDPHYEACFWALTTGQTLGDVRRRVPVDSYTFYSAVKSFSDGKQIQVASVVENAESSDS</sequence>
<dbReference type="Pfam" id="PF13185">
    <property type="entry name" value="GAF_2"/>
    <property type="match status" value="1"/>
</dbReference>
<feature type="coiled-coil region" evidence="1">
    <location>
        <begin position="191"/>
        <end position="221"/>
    </location>
</feature>
<dbReference type="Proteomes" id="UP000231019">
    <property type="component" value="Unassembled WGS sequence"/>
</dbReference>
<dbReference type="Gene3D" id="3.30.450.40">
    <property type="match status" value="1"/>
</dbReference>
<dbReference type="AlphaFoldDB" id="A0A2M7G666"/>
<accession>A0A2M7G666</accession>
<evidence type="ECO:0000313" key="3">
    <source>
        <dbReference type="EMBL" id="PIW17520.1"/>
    </source>
</evidence>
<dbReference type="InterPro" id="IPR029016">
    <property type="entry name" value="GAF-like_dom_sf"/>
</dbReference>
<dbReference type="InterPro" id="IPR025497">
    <property type="entry name" value="PatA-like_N"/>
</dbReference>
<reference evidence="3 4" key="1">
    <citation type="submission" date="2017-09" db="EMBL/GenBank/DDBJ databases">
        <title>Depth-based differentiation of microbial function through sediment-hosted aquifers and enrichment of novel symbionts in the deep terrestrial subsurface.</title>
        <authorList>
            <person name="Probst A.J."/>
            <person name="Ladd B."/>
            <person name="Jarett J.K."/>
            <person name="Geller-Mcgrath D.E."/>
            <person name="Sieber C.M."/>
            <person name="Emerson J.B."/>
            <person name="Anantharaman K."/>
            <person name="Thomas B.C."/>
            <person name="Malmstrom R."/>
            <person name="Stieglmeier M."/>
            <person name="Klingl A."/>
            <person name="Woyke T."/>
            <person name="Ryan C.M."/>
            <person name="Banfield J.F."/>
        </authorList>
    </citation>
    <scope>NUCLEOTIDE SEQUENCE [LARGE SCALE GENOMIC DNA]</scope>
    <source>
        <strain evidence="3">CG17_big_fil_post_rev_8_21_14_2_50_48_46</strain>
    </source>
</reference>
<gene>
    <name evidence="3" type="ORF">COW36_08455</name>
</gene>
<proteinExistence type="predicted"/>
<name>A0A2M7G666_9BACT</name>
<dbReference type="SMART" id="SM00065">
    <property type="entry name" value="GAF"/>
    <property type="match status" value="1"/>
</dbReference>
<feature type="domain" description="GAF" evidence="2">
    <location>
        <begin position="39"/>
        <end position="188"/>
    </location>
</feature>
<comment type="caution">
    <text evidence="3">The sequence shown here is derived from an EMBL/GenBank/DDBJ whole genome shotgun (WGS) entry which is preliminary data.</text>
</comment>
<dbReference type="PANTHER" id="PTHR36304">
    <property type="entry name" value="DOMAIN GTPASE-ACTIVATING PROTEIN, PUTATIVE-RELATED-RELATED"/>
    <property type="match status" value="1"/>
</dbReference>
<dbReference type="PANTHER" id="PTHR36304:SF4">
    <property type="entry name" value="DUF4388 DOMAIN-CONTAINING PROTEIN"/>
    <property type="match status" value="1"/>
</dbReference>
<dbReference type="EMBL" id="PFFQ01000023">
    <property type="protein sequence ID" value="PIW17520.1"/>
    <property type="molecule type" value="Genomic_DNA"/>
</dbReference>
<keyword evidence="1" id="KW-0175">Coiled coil</keyword>
<dbReference type="InterPro" id="IPR003018">
    <property type="entry name" value="GAF"/>
</dbReference>